<reference evidence="3" key="2">
    <citation type="submission" date="2015-01" db="EMBL/GenBank/DDBJ databases">
        <title>Evolutionary Origins and Diversification of the Mycorrhizal Mutualists.</title>
        <authorList>
            <consortium name="DOE Joint Genome Institute"/>
            <consortium name="Mycorrhizal Genomics Consortium"/>
            <person name="Kohler A."/>
            <person name="Kuo A."/>
            <person name="Nagy L.G."/>
            <person name="Floudas D."/>
            <person name="Copeland A."/>
            <person name="Barry K.W."/>
            <person name="Cichocki N."/>
            <person name="Veneault-Fourrey C."/>
            <person name="LaButti K."/>
            <person name="Lindquist E.A."/>
            <person name="Lipzen A."/>
            <person name="Lundell T."/>
            <person name="Morin E."/>
            <person name="Murat C."/>
            <person name="Riley R."/>
            <person name="Ohm R."/>
            <person name="Sun H."/>
            <person name="Tunlid A."/>
            <person name="Henrissat B."/>
            <person name="Grigoriev I.V."/>
            <person name="Hibbett D.S."/>
            <person name="Martin F."/>
        </authorList>
    </citation>
    <scope>NUCLEOTIDE SEQUENCE [LARGE SCALE GENOMIC DNA]</scope>
    <source>
        <strain evidence="3">Foug A</strain>
    </source>
</reference>
<reference evidence="2 3" key="1">
    <citation type="submission" date="2014-04" db="EMBL/GenBank/DDBJ databases">
        <authorList>
            <consortium name="DOE Joint Genome Institute"/>
            <person name="Kuo A."/>
            <person name="Kohler A."/>
            <person name="Nagy L.G."/>
            <person name="Floudas D."/>
            <person name="Copeland A."/>
            <person name="Barry K.W."/>
            <person name="Cichocki N."/>
            <person name="Veneault-Fourrey C."/>
            <person name="LaButti K."/>
            <person name="Lindquist E.A."/>
            <person name="Lipzen A."/>
            <person name="Lundell T."/>
            <person name="Morin E."/>
            <person name="Murat C."/>
            <person name="Sun H."/>
            <person name="Tunlid A."/>
            <person name="Henrissat B."/>
            <person name="Grigoriev I.V."/>
            <person name="Hibbett D.S."/>
            <person name="Martin F."/>
            <person name="Nordberg H.P."/>
            <person name="Cantor M.N."/>
            <person name="Hua S.X."/>
        </authorList>
    </citation>
    <scope>NUCLEOTIDE SEQUENCE [LARGE SCALE GENOMIC DNA]</scope>
    <source>
        <strain evidence="2 3">Foug A</strain>
    </source>
</reference>
<dbReference type="EMBL" id="KN822038">
    <property type="protein sequence ID" value="KIM62997.1"/>
    <property type="molecule type" value="Genomic_DNA"/>
</dbReference>
<gene>
    <name evidence="2" type="ORF">SCLCIDRAFT_24579</name>
</gene>
<dbReference type="Proteomes" id="UP000053989">
    <property type="component" value="Unassembled WGS sequence"/>
</dbReference>
<keyword evidence="1" id="KW-0812">Transmembrane</keyword>
<dbReference type="SUPFAM" id="SSF54373">
    <property type="entry name" value="FAD-linked reductases, C-terminal domain"/>
    <property type="match status" value="1"/>
</dbReference>
<dbReference type="STRING" id="1036808.A0A0C3ADI1"/>
<keyword evidence="3" id="KW-1185">Reference proteome</keyword>
<dbReference type="HOGENOM" id="CLU_1448531_0_0_1"/>
<dbReference type="OrthoDB" id="269227at2759"/>
<name>A0A0C3ADI1_9AGAM</name>
<organism evidence="2 3">
    <name type="scientific">Scleroderma citrinum Foug A</name>
    <dbReference type="NCBI Taxonomy" id="1036808"/>
    <lineage>
        <taxon>Eukaryota</taxon>
        <taxon>Fungi</taxon>
        <taxon>Dikarya</taxon>
        <taxon>Basidiomycota</taxon>
        <taxon>Agaricomycotina</taxon>
        <taxon>Agaricomycetes</taxon>
        <taxon>Agaricomycetidae</taxon>
        <taxon>Boletales</taxon>
        <taxon>Sclerodermatineae</taxon>
        <taxon>Sclerodermataceae</taxon>
        <taxon>Scleroderma</taxon>
    </lineage>
</organism>
<dbReference type="InParanoid" id="A0A0C3ADI1"/>
<evidence type="ECO:0000256" key="1">
    <source>
        <dbReference type="SAM" id="Phobius"/>
    </source>
</evidence>
<protein>
    <submittedName>
        <fullName evidence="2">Uncharacterized protein</fullName>
    </submittedName>
</protein>
<sequence>MAYVQWPTNLLVTDPQDRAQFIHQSIDAYFPVSFDLDYQYFSSFKAIAESLIGKFPEESKGGTSFVRKSLTFNFIVEFFRYLFFGTGALLAPVVQMAIFASTALLDRHGVPLKERQPDRGTVPDIEILPVARANGPAQKDRTQGGFSLLTVLLTPESRGAVKLRNAKKSRASPRIDLDYLSAQHDRT</sequence>
<keyword evidence="1" id="KW-1133">Transmembrane helix</keyword>
<evidence type="ECO:0000313" key="3">
    <source>
        <dbReference type="Proteomes" id="UP000053989"/>
    </source>
</evidence>
<accession>A0A0C3ADI1</accession>
<keyword evidence="1" id="KW-0472">Membrane</keyword>
<dbReference type="AlphaFoldDB" id="A0A0C3ADI1"/>
<dbReference type="Gene3D" id="3.30.560.10">
    <property type="entry name" value="Glucose Oxidase, domain 3"/>
    <property type="match status" value="1"/>
</dbReference>
<feature type="transmembrane region" description="Helical" evidence="1">
    <location>
        <begin position="78"/>
        <end position="105"/>
    </location>
</feature>
<evidence type="ECO:0000313" key="2">
    <source>
        <dbReference type="EMBL" id="KIM62997.1"/>
    </source>
</evidence>
<proteinExistence type="predicted"/>